<reference evidence="2 3" key="3">
    <citation type="submission" date="2020-08" db="EMBL/GenBank/DDBJ databases">
        <title>Genomic Encyclopedia of Type Strains, Phase IV (KMG-IV): sequencing the most valuable type-strain genomes for metagenomic binning, comparative biology and taxonomic classification.</title>
        <authorList>
            <person name="Goeker M."/>
        </authorList>
    </citation>
    <scope>NUCLEOTIDE SEQUENCE [LARGE SCALE GENOMIC DNA]</scope>
    <source>
        <strain evidence="2 3">DSM 24105</strain>
    </source>
</reference>
<keyword evidence="4" id="KW-1185">Reference proteome</keyword>
<evidence type="ECO:0000313" key="2">
    <source>
        <dbReference type="EMBL" id="MBB3904126.1"/>
    </source>
</evidence>
<evidence type="ECO:0008006" key="5">
    <source>
        <dbReference type="Google" id="ProtNLM"/>
    </source>
</evidence>
<evidence type="ECO:0000313" key="3">
    <source>
        <dbReference type="Proteomes" id="UP000517759"/>
    </source>
</evidence>
<accession>A0A7W6AP44</accession>
<dbReference type="AlphaFoldDB" id="A0A7W6AP44"/>
<reference evidence="4" key="2">
    <citation type="journal article" date="2019" name="Int. J. Syst. Evol. Microbiol.">
        <title>The Global Catalogue of Microorganisms (GCM) 10K type strain sequencing project: providing services to taxonomists for standard genome sequencing and annotation.</title>
        <authorList>
            <consortium name="The Broad Institute Genomics Platform"/>
            <consortium name="The Broad Institute Genome Sequencing Center for Infectious Disease"/>
            <person name="Wu L."/>
            <person name="Ma J."/>
        </authorList>
    </citation>
    <scope>NUCLEOTIDE SEQUENCE [LARGE SCALE GENOMIC DNA]</scope>
    <source>
        <strain evidence="4">NBRC 107710</strain>
    </source>
</reference>
<dbReference type="RefSeq" id="WP_183507654.1">
    <property type="nucleotide sequence ID" value="NZ_BSPG01000002.1"/>
</dbReference>
<organism evidence="2 3">
    <name type="scientific">Methylobacterium brachythecii</name>
    <dbReference type="NCBI Taxonomy" id="1176177"/>
    <lineage>
        <taxon>Bacteria</taxon>
        <taxon>Pseudomonadati</taxon>
        <taxon>Pseudomonadota</taxon>
        <taxon>Alphaproteobacteria</taxon>
        <taxon>Hyphomicrobiales</taxon>
        <taxon>Methylobacteriaceae</taxon>
        <taxon>Methylobacterium</taxon>
    </lineage>
</organism>
<dbReference type="Proteomes" id="UP000517759">
    <property type="component" value="Unassembled WGS sequence"/>
</dbReference>
<dbReference type="Proteomes" id="UP001156881">
    <property type="component" value="Unassembled WGS sequence"/>
</dbReference>
<reference evidence="1" key="4">
    <citation type="submission" date="2023-01" db="EMBL/GenBank/DDBJ databases">
        <title>Draft genome sequence of Methylobacterium brachythecii strain NBRC 107710.</title>
        <authorList>
            <person name="Sun Q."/>
            <person name="Mori K."/>
        </authorList>
    </citation>
    <scope>NUCLEOTIDE SEQUENCE</scope>
    <source>
        <strain evidence="1">NBRC 107710</strain>
    </source>
</reference>
<dbReference type="EMBL" id="JACIDN010000006">
    <property type="protein sequence ID" value="MBB3904126.1"/>
    <property type="molecule type" value="Genomic_DNA"/>
</dbReference>
<proteinExistence type="predicted"/>
<gene>
    <name evidence="1" type="ORF">GCM10007884_08530</name>
    <name evidence="2" type="ORF">GGR33_003640</name>
</gene>
<comment type="caution">
    <text evidence="2">The sequence shown here is derived from an EMBL/GenBank/DDBJ whole genome shotgun (WGS) entry which is preliminary data.</text>
</comment>
<sequence length="265" mass="28285">MAVAVGTHAYSLGTSPCTGLGLSWTANELDEAIEGSVAAVIFDDAGNANIATLLAGLAETQFEQAGIAEILRTPGGFESWRVGEAIAETYLTDHRDCTFPWPDGRDERKSGSSLPGADLVGFTTDAQGTCFAFGEVKTSSEDKHPPGATYGRTGLKQQLEDLRDSARIRTDLIRYLGHRASGADWLPRFRDAARRYVRNGADFRVYGILIRDVGPHEDDLRVRVAALNEGCPAGTGIELLSVYLPGGSIDELVAKTQAAKPEGSA</sequence>
<dbReference type="EMBL" id="BSPG01000002">
    <property type="protein sequence ID" value="GLS42868.1"/>
    <property type="molecule type" value="Genomic_DNA"/>
</dbReference>
<name>A0A7W6AP44_9HYPH</name>
<evidence type="ECO:0000313" key="4">
    <source>
        <dbReference type="Proteomes" id="UP001156881"/>
    </source>
</evidence>
<reference evidence="1" key="1">
    <citation type="journal article" date="2014" name="Int. J. Syst. Evol. Microbiol.">
        <title>Complete genome of a new Firmicutes species belonging to the dominant human colonic microbiota ('Ruminococcus bicirculans') reveals two chromosomes and a selective capacity to utilize plant glucans.</title>
        <authorList>
            <consortium name="NISC Comparative Sequencing Program"/>
            <person name="Wegmann U."/>
            <person name="Louis P."/>
            <person name="Goesmann A."/>
            <person name="Henrissat B."/>
            <person name="Duncan S.H."/>
            <person name="Flint H.J."/>
        </authorList>
    </citation>
    <scope>NUCLEOTIDE SEQUENCE</scope>
    <source>
        <strain evidence="1">NBRC 107710</strain>
    </source>
</reference>
<protein>
    <recommendedName>
        <fullName evidence="5">Anti-bacteriophage protein A/HamA C-terminal domain-containing protein</fullName>
    </recommendedName>
</protein>
<evidence type="ECO:0000313" key="1">
    <source>
        <dbReference type="EMBL" id="GLS42868.1"/>
    </source>
</evidence>